<reference evidence="1" key="2">
    <citation type="submission" date="2020-09" db="EMBL/GenBank/DDBJ databases">
        <authorList>
            <person name="Sun Q."/>
            <person name="Zhou Y."/>
        </authorList>
    </citation>
    <scope>NUCLEOTIDE SEQUENCE</scope>
    <source>
        <strain evidence="1">CGMCC 1.10998</strain>
    </source>
</reference>
<comment type="caution">
    <text evidence="1">The sequence shown here is derived from an EMBL/GenBank/DDBJ whole genome shotgun (WGS) entry which is preliminary data.</text>
</comment>
<dbReference type="Proteomes" id="UP000637423">
    <property type="component" value="Unassembled WGS sequence"/>
</dbReference>
<dbReference type="InterPro" id="IPR046500">
    <property type="entry name" value="DUF6678"/>
</dbReference>
<organism evidence="1 2">
    <name type="scientific">Undibacterium terreum</name>
    <dbReference type="NCBI Taxonomy" id="1224302"/>
    <lineage>
        <taxon>Bacteria</taxon>
        <taxon>Pseudomonadati</taxon>
        <taxon>Pseudomonadota</taxon>
        <taxon>Betaproteobacteria</taxon>
        <taxon>Burkholderiales</taxon>
        <taxon>Oxalobacteraceae</taxon>
        <taxon>Undibacterium</taxon>
    </lineage>
</organism>
<sequence>MYDEDIHKQQVKAELARRGLGSYMNTTKWREFLIEINKLPFPPPYQRKDVLHPEPEPNNFDADVWYLGDWEEGIHPFFSIEWIRIRPRYLKHVGQLLPKVSVDCGTELERALQIIKQPYEKFEDSIWVYGYR</sequence>
<name>A0A916XK54_9BURK</name>
<proteinExistence type="predicted"/>
<gene>
    <name evidence="1" type="ORF">GCM10011396_25570</name>
</gene>
<reference evidence="1" key="1">
    <citation type="journal article" date="2014" name="Int. J. Syst. Evol. Microbiol.">
        <title>Complete genome sequence of Corynebacterium casei LMG S-19264T (=DSM 44701T), isolated from a smear-ripened cheese.</title>
        <authorList>
            <consortium name="US DOE Joint Genome Institute (JGI-PGF)"/>
            <person name="Walter F."/>
            <person name="Albersmeier A."/>
            <person name="Kalinowski J."/>
            <person name="Ruckert C."/>
        </authorList>
    </citation>
    <scope>NUCLEOTIDE SEQUENCE</scope>
    <source>
        <strain evidence="1">CGMCC 1.10998</strain>
    </source>
</reference>
<accession>A0A916XK54</accession>
<dbReference type="Pfam" id="PF20383">
    <property type="entry name" value="DUF6678"/>
    <property type="match status" value="1"/>
</dbReference>
<dbReference type="AlphaFoldDB" id="A0A916XK54"/>
<keyword evidence="2" id="KW-1185">Reference proteome</keyword>
<dbReference type="EMBL" id="BMED01000002">
    <property type="protein sequence ID" value="GGC77299.1"/>
    <property type="molecule type" value="Genomic_DNA"/>
</dbReference>
<evidence type="ECO:0000313" key="1">
    <source>
        <dbReference type="EMBL" id="GGC77299.1"/>
    </source>
</evidence>
<evidence type="ECO:0000313" key="2">
    <source>
        <dbReference type="Proteomes" id="UP000637423"/>
    </source>
</evidence>
<protein>
    <submittedName>
        <fullName evidence="1">Uncharacterized protein</fullName>
    </submittedName>
</protein>